<dbReference type="EMBL" id="CAXDID020000353">
    <property type="protein sequence ID" value="CAL6081448.1"/>
    <property type="molecule type" value="Genomic_DNA"/>
</dbReference>
<gene>
    <name evidence="2" type="ORF">HINF_LOCUS60346</name>
    <name evidence="1" type="ORF">HINF_LOCUS65889</name>
</gene>
<reference evidence="2 3" key="2">
    <citation type="submission" date="2024-07" db="EMBL/GenBank/DDBJ databases">
        <authorList>
            <person name="Akdeniz Z."/>
        </authorList>
    </citation>
    <scope>NUCLEOTIDE SEQUENCE [LARGE SCALE GENOMIC DNA]</scope>
</reference>
<accession>A0AA86RUR5</accession>
<reference evidence="1" key="1">
    <citation type="submission" date="2023-06" db="EMBL/GenBank/DDBJ databases">
        <authorList>
            <person name="Kurt Z."/>
        </authorList>
    </citation>
    <scope>NUCLEOTIDE SEQUENCE</scope>
</reference>
<evidence type="ECO:0000313" key="1">
    <source>
        <dbReference type="EMBL" id="CAI9978244.1"/>
    </source>
</evidence>
<dbReference type="EMBL" id="CATOUU010001184">
    <property type="protein sequence ID" value="CAI9978244.1"/>
    <property type="molecule type" value="Genomic_DNA"/>
</dbReference>
<evidence type="ECO:0000313" key="2">
    <source>
        <dbReference type="EMBL" id="CAL6081448.1"/>
    </source>
</evidence>
<proteinExistence type="predicted"/>
<sequence length="450" mass="49159">MGLFNYSDIIVFNCYVKDIQIDAQSMLGEGISSGIISVAQKYNVVNISNAEITFSFIYCNSRYPKAGGLVGIGFYGLVDVKYSYVRNTAIQSSDELYQNQTTPYYLMQMWGLACGFLAQYYNSNIKILQVELTDSIISVNCSNISSSSGITSQLLKTYLNISQIIIQNAIVYSYSKDMQSFAAGIGGYQSGNSSYLDTIRIIKSNITSISYILSYVSGINAYLQSMNETILDIQVQGTYLNSTNIDIQIGKGISNIGSIYGFVQSSNTTTINCKISTTNIQGYNNEAIYMGGLVGYYSYTNSTLVDSSVTDCNLSANTQSKDTVVGGVVGYYVRSNVTIFDTNVSNLILQSFTVAGVHCSSLIAAALAFGSNSLIIQNSNVYSITILYSGTNVHVNFFVNYQTKLLTQIQTAVINSQSLGFSTINGIAVTNCQFQIRNDTINYQINYDGC</sequence>
<dbReference type="Proteomes" id="UP001642409">
    <property type="component" value="Unassembled WGS sequence"/>
</dbReference>
<keyword evidence="3" id="KW-1185">Reference proteome</keyword>
<protein>
    <submittedName>
        <fullName evidence="2">Hypothetical_protein</fullName>
    </submittedName>
</protein>
<organism evidence="1">
    <name type="scientific">Hexamita inflata</name>
    <dbReference type="NCBI Taxonomy" id="28002"/>
    <lineage>
        <taxon>Eukaryota</taxon>
        <taxon>Metamonada</taxon>
        <taxon>Diplomonadida</taxon>
        <taxon>Hexamitidae</taxon>
        <taxon>Hexamitinae</taxon>
        <taxon>Hexamita</taxon>
    </lineage>
</organism>
<evidence type="ECO:0000313" key="3">
    <source>
        <dbReference type="Proteomes" id="UP001642409"/>
    </source>
</evidence>
<comment type="caution">
    <text evidence="1">The sequence shown here is derived from an EMBL/GenBank/DDBJ whole genome shotgun (WGS) entry which is preliminary data.</text>
</comment>
<name>A0AA86RUR5_9EUKA</name>
<dbReference type="AlphaFoldDB" id="A0AA86RUR5"/>